<reference evidence="6" key="1">
    <citation type="submission" date="2020-05" db="EMBL/GenBank/DDBJ databases">
        <authorList>
            <person name="Chiriac C."/>
            <person name="Salcher M."/>
            <person name="Ghai R."/>
            <person name="Kavagutti S V."/>
        </authorList>
    </citation>
    <scope>NUCLEOTIDE SEQUENCE</scope>
</reference>
<keyword evidence="3 5" id="KW-1133">Transmembrane helix</keyword>
<feature type="transmembrane region" description="Helical" evidence="5">
    <location>
        <begin position="12"/>
        <end position="42"/>
    </location>
</feature>
<evidence type="ECO:0000256" key="2">
    <source>
        <dbReference type="ARBA" id="ARBA00022692"/>
    </source>
</evidence>
<dbReference type="Pfam" id="PF01925">
    <property type="entry name" value="TauE"/>
    <property type="match status" value="1"/>
</dbReference>
<dbReference type="PANTHER" id="PTHR43701">
    <property type="entry name" value="MEMBRANE TRANSPORTER PROTEIN MJ0441-RELATED"/>
    <property type="match status" value="1"/>
</dbReference>
<name>A0A6J7EMI9_9ZZZZ</name>
<accession>A0A6J7EMI9</accession>
<feature type="transmembrane region" description="Helical" evidence="5">
    <location>
        <begin position="78"/>
        <end position="98"/>
    </location>
</feature>
<feature type="transmembrane region" description="Helical" evidence="5">
    <location>
        <begin position="54"/>
        <end position="72"/>
    </location>
</feature>
<evidence type="ECO:0000256" key="3">
    <source>
        <dbReference type="ARBA" id="ARBA00022989"/>
    </source>
</evidence>
<evidence type="ECO:0000313" key="6">
    <source>
        <dbReference type="EMBL" id="CAB4880743.1"/>
    </source>
</evidence>
<dbReference type="EMBL" id="CAFBLU010000032">
    <property type="protein sequence ID" value="CAB4880743.1"/>
    <property type="molecule type" value="Genomic_DNA"/>
</dbReference>
<proteinExistence type="predicted"/>
<comment type="subcellular location">
    <subcellularLocation>
        <location evidence="1">Membrane</location>
        <topology evidence="1">Multi-pass membrane protein</topology>
    </subcellularLocation>
</comment>
<dbReference type="InterPro" id="IPR002781">
    <property type="entry name" value="TM_pro_TauE-like"/>
</dbReference>
<evidence type="ECO:0000256" key="4">
    <source>
        <dbReference type="ARBA" id="ARBA00023136"/>
    </source>
</evidence>
<dbReference type="InterPro" id="IPR051598">
    <property type="entry name" value="TSUP/Inactive_protease-like"/>
</dbReference>
<protein>
    <submittedName>
        <fullName evidence="6">Unannotated protein</fullName>
    </submittedName>
</protein>
<dbReference type="PANTHER" id="PTHR43701:SF2">
    <property type="entry name" value="MEMBRANE TRANSPORTER PROTEIN YJNA-RELATED"/>
    <property type="match status" value="1"/>
</dbReference>
<dbReference type="AlphaFoldDB" id="A0A6J7EMI9"/>
<feature type="transmembrane region" description="Helical" evidence="5">
    <location>
        <begin position="105"/>
        <end position="122"/>
    </location>
</feature>
<keyword evidence="2 5" id="KW-0812">Transmembrane</keyword>
<evidence type="ECO:0000256" key="5">
    <source>
        <dbReference type="SAM" id="Phobius"/>
    </source>
</evidence>
<keyword evidence="4 5" id="KW-0472">Membrane</keyword>
<evidence type="ECO:0000256" key="1">
    <source>
        <dbReference type="ARBA" id="ARBA00004141"/>
    </source>
</evidence>
<sequence>MPRVNDPGTLRLALVGICAGLLSGLLGVGGGVIIVPLLVLWLGWNQRSAQATSLAAVFIIASYGVVAFALAGEVRPGTAAMIGLPALAGVVFGTRLAAKLHSDTLGILFGLFQVTVAIVMFAG</sequence>
<dbReference type="GO" id="GO:0016020">
    <property type="term" value="C:membrane"/>
    <property type="evidence" value="ECO:0007669"/>
    <property type="project" value="UniProtKB-SubCell"/>
</dbReference>
<gene>
    <name evidence="6" type="ORF">UFOPK3444_01396</name>
</gene>
<organism evidence="6">
    <name type="scientific">freshwater metagenome</name>
    <dbReference type="NCBI Taxonomy" id="449393"/>
    <lineage>
        <taxon>unclassified sequences</taxon>
        <taxon>metagenomes</taxon>
        <taxon>ecological metagenomes</taxon>
    </lineage>
</organism>